<evidence type="ECO:0000256" key="6">
    <source>
        <dbReference type="ARBA" id="ARBA00023163"/>
    </source>
</evidence>
<dbReference type="PROSITE" id="PS51755">
    <property type="entry name" value="OMPR_PHOB"/>
    <property type="match status" value="1"/>
</dbReference>
<keyword evidence="3" id="KW-0902">Two-component regulatory system</keyword>
<dbReference type="EMBL" id="CAJVAS010000025">
    <property type="protein sequence ID" value="CAG7643572.1"/>
    <property type="molecule type" value="Genomic_DNA"/>
</dbReference>
<evidence type="ECO:0000256" key="3">
    <source>
        <dbReference type="ARBA" id="ARBA00023012"/>
    </source>
</evidence>
<keyword evidence="4" id="KW-0805">Transcription regulation</keyword>
<feature type="domain" description="OmpR/PhoB-type" evidence="8">
    <location>
        <begin position="143"/>
        <end position="242"/>
    </location>
</feature>
<evidence type="ECO:0000259" key="8">
    <source>
        <dbReference type="PROSITE" id="PS51755"/>
    </source>
</evidence>
<dbReference type="GO" id="GO:0032993">
    <property type="term" value="C:protein-DNA complex"/>
    <property type="evidence" value="ECO:0007669"/>
    <property type="project" value="TreeGrafter"/>
</dbReference>
<evidence type="ECO:0000256" key="2">
    <source>
        <dbReference type="ARBA" id="ARBA00022553"/>
    </source>
</evidence>
<gene>
    <name evidence="9" type="ORF">PAESOLCIP111_04501</name>
</gene>
<dbReference type="GO" id="GO:0000976">
    <property type="term" value="F:transcription cis-regulatory region binding"/>
    <property type="evidence" value="ECO:0007669"/>
    <property type="project" value="TreeGrafter"/>
</dbReference>
<dbReference type="SMART" id="SM00862">
    <property type="entry name" value="Trans_reg_C"/>
    <property type="match status" value="1"/>
</dbReference>
<dbReference type="PANTHER" id="PTHR48111:SF40">
    <property type="entry name" value="PHOSPHATE REGULON TRANSCRIPTIONAL REGULATORY PROTEIN PHOB"/>
    <property type="match status" value="1"/>
</dbReference>
<dbReference type="InterPro" id="IPR001867">
    <property type="entry name" value="OmpR/PhoB-type_DNA-bd"/>
</dbReference>
<sequence length="243" mass="27196">MQRTEQVSVDSVAGDTMPYGEFCETTSRIVIVSPYPSALTELIQELTLGCYDVLVFRHLNPQSLSKLSPDLIIVDLTEDHGMALNAIAVPQETPSLFLVDGEGTGADDKEHTMHWPSGRSQFLPRIQALLHAQHGQRSPEKEGGEWSFKDLRLDLKRLTCFIGMTRVDLTKTEFDLLLAIIEAEGAVLSRQSLMDRVWGENYFGGSNTIDVHMKSLRHKLNDNPRQPKYIATVRGIGYRLADA</sequence>
<dbReference type="CDD" id="cd00383">
    <property type="entry name" value="trans_reg_C"/>
    <property type="match status" value="1"/>
</dbReference>
<dbReference type="PANTHER" id="PTHR48111">
    <property type="entry name" value="REGULATOR OF RPOS"/>
    <property type="match status" value="1"/>
</dbReference>
<keyword evidence="2" id="KW-0597">Phosphoprotein</keyword>
<organism evidence="9 10">
    <name type="scientific">Paenibacillus solanacearum</name>
    <dbReference type="NCBI Taxonomy" id="2048548"/>
    <lineage>
        <taxon>Bacteria</taxon>
        <taxon>Bacillati</taxon>
        <taxon>Bacillota</taxon>
        <taxon>Bacilli</taxon>
        <taxon>Bacillales</taxon>
        <taxon>Paenibacillaceae</taxon>
        <taxon>Paenibacillus</taxon>
    </lineage>
</organism>
<dbReference type="GO" id="GO:0005829">
    <property type="term" value="C:cytosol"/>
    <property type="evidence" value="ECO:0007669"/>
    <property type="project" value="TreeGrafter"/>
</dbReference>
<dbReference type="InterPro" id="IPR039420">
    <property type="entry name" value="WalR-like"/>
</dbReference>
<name>A0A916K4F7_9BACL</name>
<evidence type="ECO:0000256" key="1">
    <source>
        <dbReference type="ARBA" id="ARBA00004496"/>
    </source>
</evidence>
<reference evidence="9" key="1">
    <citation type="submission" date="2021-06" db="EMBL/GenBank/DDBJ databases">
        <authorList>
            <person name="Criscuolo A."/>
        </authorList>
    </citation>
    <scope>NUCLEOTIDE SEQUENCE</scope>
    <source>
        <strain evidence="9">CIP111600</strain>
    </source>
</reference>
<accession>A0A916K4F7</accession>
<dbReference type="GO" id="GO:0006355">
    <property type="term" value="P:regulation of DNA-templated transcription"/>
    <property type="evidence" value="ECO:0007669"/>
    <property type="project" value="InterPro"/>
</dbReference>
<dbReference type="AlphaFoldDB" id="A0A916K4F7"/>
<evidence type="ECO:0000256" key="5">
    <source>
        <dbReference type="ARBA" id="ARBA00023125"/>
    </source>
</evidence>
<comment type="subcellular location">
    <subcellularLocation>
        <location evidence="1">Cytoplasm</location>
    </subcellularLocation>
</comment>
<keyword evidence="6" id="KW-0804">Transcription</keyword>
<dbReference type="GO" id="GO:0000156">
    <property type="term" value="F:phosphorelay response regulator activity"/>
    <property type="evidence" value="ECO:0007669"/>
    <property type="project" value="TreeGrafter"/>
</dbReference>
<evidence type="ECO:0000313" key="9">
    <source>
        <dbReference type="EMBL" id="CAG7643572.1"/>
    </source>
</evidence>
<comment type="caution">
    <text evidence="9">The sequence shown here is derived from an EMBL/GenBank/DDBJ whole genome shotgun (WGS) entry which is preliminary data.</text>
</comment>
<keyword evidence="5 7" id="KW-0238">DNA-binding</keyword>
<feature type="DNA-binding region" description="OmpR/PhoB-type" evidence="7">
    <location>
        <begin position="143"/>
        <end position="242"/>
    </location>
</feature>
<dbReference type="FunFam" id="1.10.10.10:FF:000018">
    <property type="entry name" value="DNA-binding response regulator ResD"/>
    <property type="match status" value="1"/>
</dbReference>
<evidence type="ECO:0000256" key="7">
    <source>
        <dbReference type="PROSITE-ProRule" id="PRU01091"/>
    </source>
</evidence>
<proteinExistence type="predicted"/>
<protein>
    <recommendedName>
        <fullName evidence="8">OmpR/PhoB-type domain-containing protein</fullName>
    </recommendedName>
</protein>
<evidence type="ECO:0000313" key="10">
    <source>
        <dbReference type="Proteomes" id="UP000693672"/>
    </source>
</evidence>
<dbReference type="Pfam" id="PF00486">
    <property type="entry name" value="Trans_reg_C"/>
    <property type="match status" value="1"/>
</dbReference>
<keyword evidence="10" id="KW-1185">Reference proteome</keyword>
<dbReference type="Proteomes" id="UP000693672">
    <property type="component" value="Unassembled WGS sequence"/>
</dbReference>
<dbReference type="RefSeq" id="WP_246627586.1">
    <property type="nucleotide sequence ID" value="NZ_CAJVAS010000025.1"/>
</dbReference>
<evidence type="ECO:0000256" key="4">
    <source>
        <dbReference type="ARBA" id="ARBA00023015"/>
    </source>
</evidence>